<sequence length="1120" mass="123666">MSTSSPTSSPPSTAGGGGGGARCISPTSSRRKGSPHPSGGGSRKSPGSRDCGSSLLKSVNKSTSQFKKSMIRRSGSSNEWFPRKKTESFLKRKIKRLQETDGMTASLHDTLGNANPHYTRMAREKIAAGEAARKAMEARKTAMVEASWCKILQAARVQNKEAEELMEKAKLHATEAFEKARVIGVMMYDRPDCPNQQYEVESSAQTGERSTHKITASFQTGFEVDMEVAAALKKAFVKLANSPDSSNQEEFKDLLWKISQNPDATDGDVNSEAEQPLGDCNNEEINNFKLNNKTSRNSICPSDFNTTNLDQPADLVDIMLERIKALHEDELSSLAVIVATSGLNAALQNDKGNYHEMKPVNRSHRSQSRRYSTAASFIDIQGPNKEVASELPSLDKFLVKHLSKLEREVQEAKEAGRKVTSVKPVTQDIQGQLTGDNAKALESASDLGNILVKNVSRFEKDMLEAKKSNQRVDSSEGSYKDVKKDAQASAEESGYHDPQSEILCNSDLKMNCDSRGSGEESKCIQPCPDSSQEDKENKALTSHGLPPLGAKGNQGGKRLTRIEAAKLEALKSFCTKDGSALEVGLDKVFVKPINRLEMEKKKALEQGQTNMQKDRRKDCHNTTVSLDEILVKRIPRLDREKMEYEKRNGLGEGQRIVSHDQRKYGNNATASESLDQVLVKRVSRLEREKMEYEKRNTSGEARSGVQTDQEKHGNNDNTSNSLGQILVKHVSMLEMEKIEPEKKGDSDALLAKKSDTQYADGVAGGLADIFVRRPMKLEQAKQETAAAEEKLTSVFNPAVERRRAREKELLDSWGGEGLGSLVKPHLSKVTGVQTDQEKHGSNDKASDSLDQVLVKHVSRLEKEKLEHQKKGDGDTLLVKKSDTRYADGAPGSLADIFVRRPTKLEQDKQEAAAAAEENLTSVFRPAEERRRARQKELLAAWGGEGLASSVKPRLSKIESEKAACKTEGERKQERIRAREKELLDAWGGVGLGNSMKPHLSKIERDKVVTDSVTLIRHLNIMKVSTTSYASWTAFSGCMEKIRGRTEAEVWYNEAMTAESAQVYPTHSACILLVLSVVSYSIHMGVISISLLYIVPTIQTLQTSVSEESKICNFLPGNEFC</sequence>
<proteinExistence type="predicted"/>
<reference evidence="1" key="2">
    <citation type="submission" date="2025-09" db="UniProtKB">
        <authorList>
            <consortium name="EnsemblPlants"/>
        </authorList>
    </citation>
    <scope>IDENTIFICATION</scope>
</reference>
<evidence type="ECO:0000313" key="1">
    <source>
        <dbReference type="EnsemblPlants" id="AVESA.00010b.r2.4AG0596030.2.CDS"/>
    </source>
</evidence>
<keyword evidence="2" id="KW-1185">Reference proteome</keyword>
<protein>
    <submittedName>
        <fullName evidence="1">Uncharacterized protein</fullName>
    </submittedName>
</protein>
<evidence type="ECO:0000313" key="2">
    <source>
        <dbReference type="Proteomes" id="UP001732700"/>
    </source>
</evidence>
<dbReference type="EnsemblPlants" id="AVESA.00010b.r2.4AG0596030.2">
    <property type="protein sequence ID" value="AVESA.00010b.r2.4AG0596030.2.CDS"/>
    <property type="gene ID" value="AVESA.00010b.r2.4AG0596030"/>
</dbReference>
<name>A0ACD5W7Q9_AVESA</name>
<reference evidence="1" key="1">
    <citation type="submission" date="2021-05" db="EMBL/GenBank/DDBJ databases">
        <authorList>
            <person name="Scholz U."/>
            <person name="Mascher M."/>
            <person name="Fiebig A."/>
        </authorList>
    </citation>
    <scope>NUCLEOTIDE SEQUENCE [LARGE SCALE GENOMIC DNA]</scope>
</reference>
<organism evidence="1 2">
    <name type="scientific">Avena sativa</name>
    <name type="common">Oat</name>
    <dbReference type="NCBI Taxonomy" id="4498"/>
    <lineage>
        <taxon>Eukaryota</taxon>
        <taxon>Viridiplantae</taxon>
        <taxon>Streptophyta</taxon>
        <taxon>Embryophyta</taxon>
        <taxon>Tracheophyta</taxon>
        <taxon>Spermatophyta</taxon>
        <taxon>Magnoliopsida</taxon>
        <taxon>Liliopsida</taxon>
        <taxon>Poales</taxon>
        <taxon>Poaceae</taxon>
        <taxon>BOP clade</taxon>
        <taxon>Pooideae</taxon>
        <taxon>Poodae</taxon>
        <taxon>Poeae</taxon>
        <taxon>Poeae Chloroplast Group 1 (Aveneae type)</taxon>
        <taxon>Aveninae</taxon>
        <taxon>Avena</taxon>
    </lineage>
</organism>
<dbReference type="Proteomes" id="UP001732700">
    <property type="component" value="Chromosome 4A"/>
</dbReference>
<accession>A0ACD5W7Q9</accession>